<dbReference type="InterPro" id="IPR047148">
    <property type="entry name" value="PLPL9"/>
</dbReference>
<dbReference type="PANTHER" id="PTHR24139:SF35">
    <property type="entry name" value="PNPLA DOMAIN-CONTAINING PROTEIN"/>
    <property type="match status" value="1"/>
</dbReference>
<evidence type="ECO:0000256" key="10">
    <source>
        <dbReference type="ARBA" id="ARBA00023422"/>
    </source>
</evidence>
<dbReference type="GO" id="GO:0047499">
    <property type="term" value="F:calcium-independent phospholipase A2 activity"/>
    <property type="evidence" value="ECO:0007669"/>
    <property type="project" value="InterPro"/>
</dbReference>
<feature type="active site" description="Proton acceptor" evidence="12">
    <location>
        <position position="643"/>
    </location>
</feature>
<keyword evidence="8 12" id="KW-0443">Lipid metabolism</keyword>
<reference evidence="14" key="1">
    <citation type="submission" date="2013-05" db="EMBL/GenBank/DDBJ databases">
        <authorList>
            <person name="Yim A.K.Y."/>
            <person name="Chan T.F."/>
            <person name="Ji K.M."/>
            <person name="Liu X.Y."/>
            <person name="Zhou J.W."/>
            <person name="Li R.Q."/>
            <person name="Yang K.Y."/>
            <person name="Li J."/>
            <person name="Li M."/>
            <person name="Law P.T.W."/>
            <person name="Wu Y.L."/>
            <person name="Cai Z.L."/>
            <person name="Qin H."/>
            <person name="Bao Y."/>
            <person name="Leung R.K.K."/>
            <person name="Ng P.K.S."/>
            <person name="Zou J."/>
            <person name="Zhong X.J."/>
            <person name="Ran P.X."/>
            <person name="Zhong N.S."/>
            <person name="Liu Z.G."/>
            <person name="Tsui S.K.W."/>
        </authorList>
    </citation>
    <scope>NUCLEOTIDE SEQUENCE</scope>
    <source>
        <strain evidence="14">Derf</strain>
        <tissue evidence="14">Whole organism</tissue>
    </source>
</reference>
<evidence type="ECO:0000256" key="7">
    <source>
        <dbReference type="ARBA" id="ARBA00023043"/>
    </source>
</evidence>
<dbReference type="SMART" id="SM00248">
    <property type="entry name" value="ANK"/>
    <property type="match status" value="4"/>
</dbReference>
<keyword evidence="9" id="KW-1053">Target membrane</keyword>
<evidence type="ECO:0000256" key="12">
    <source>
        <dbReference type="PROSITE-ProRule" id="PRU01161"/>
    </source>
</evidence>
<dbReference type="EMBL" id="ASGP02000006">
    <property type="protein sequence ID" value="KAH9502005.1"/>
    <property type="molecule type" value="Genomic_DNA"/>
</dbReference>
<dbReference type="InterPro" id="IPR016035">
    <property type="entry name" value="Acyl_Trfase/lysoPLipase"/>
</dbReference>
<sequence length="801" mass="93416">MSSSSSSLLLPRFVRDYQWNEVKILKQFGPLILIEKRQQSQQQLDHSKMTSTKSLPLTQNRYEILYQMNNVNNQEMNILWQTNNVQEILRRFRYIETILATTFTRNMMQKSRCIRFVSTIITTMIDHPNWHDIHIAAFHGLIDYFKKRNFHTNEITVRNEPDNFTVLHIAIMKQNDSIVERIVQCAKPPDSIVGLVDFEGNSPLHLAAMCSNLKIFKTITTMLSMDNKHRCLLQLKNRAGLNPIEIIVRNSRKENLLHLMKQTGLTARMLTIIIGDHEFLQQIDNEKIVPFTDGDLVDMDFSHMNNGGCPLHWIIRKETMKKMLQYFDCNTPNFRNETPLITAIKSNNFDCSLCLLLHGSDPNHGDLNGDTGLHHAVRLSNKLMIKSLLIFDADIDVRNNIIGEQLNPYQVATKRQDQEVVKLFDSFMEARRTAMENPPPPPPMVLNPNQQQQQCCYYLNVSKTETKTKMKKSRLICFDGGGIKGLFTIQMMIELEKCLVQKQRNLKKQESLLLSDYFDWIAGTSTGSIIAYLFSQQKSLNQLRLLYFNFKDEIFHGNRPYSTDKLEFLLKTQLDGNKSMEDVWKQSAKHLLIAACRIDCYPPRLQLFCSHHQNQTNKMFVWQALRASSAAPTYFHHYPPYIDGGLMSNNPTMDAITEYFHYEQQQQQRRQQRQQSTEFRKLDLVLSFGTGMIRHQERKNFSAAFDKFNYFLDFRSFVNDLSYRHHHQSWTYGNELAAQMKTQVTNCNDHIVSRSLLWCSCLNITYCRLNSLLTKKIPLDESRNDELVQALWDGPFVFPLQ</sequence>
<evidence type="ECO:0000256" key="8">
    <source>
        <dbReference type="ARBA" id="ARBA00023098"/>
    </source>
</evidence>
<evidence type="ECO:0000256" key="6">
    <source>
        <dbReference type="ARBA" id="ARBA00023028"/>
    </source>
</evidence>
<keyword evidence="6" id="KW-0638">Presynaptic neurotoxin</keyword>
<feature type="domain" description="PNPLA" evidence="13">
    <location>
        <begin position="476"/>
        <end position="656"/>
    </location>
</feature>
<dbReference type="GO" id="GO:0052816">
    <property type="term" value="F:long-chain fatty acyl-CoA hydrolase activity"/>
    <property type="evidence" value="ECO:0007669"/>
    <property type="project" value="TreeGrafter"/>
</dbReference>
<dbReference type="Pfam" id="PF12796">
    <property type="entry name" value="Ank_2"/>
    <property type="match status" value="1"/>
</dbReference>
<dbReference type="GO" id="GO:0005739">
    <property type="term" value="C:mitochondrion"/>
    <property type="evidence" value="ECO:0007669"/>
    <property type="project" value="TreeGrafter"/>
</dbReference>
<keyword evidence="6" id="KW-0800">Toxin</keyword>
<dbReference type="AlphaFoldDB" id="A0A922HQ96"/>
<comment type="subcellular location">
    <subcellularLocation>
        <location evidence="1">Target cell membrane</location>
    </subcellularLocation>
</comment>
<evidence type="ECO:0000256" key="2">
    <source>
        <dbReference type="ARBA" id="ARBA00013278"/>
    </source>
</evidence>
<dbReference type="GO" id="GO:0044218">
    <property type="term" value="C:other organism cell membrane"/>
    <property type="evidence" value="ECO:0007669"/>
    <property type="project" value="UniProtKB-KW"/>
</dbReference>
<evidence type="ECO:0000256" key="4">
    <source>
        <dbReference type="ARBA" id="ARBA00022537"/>
    </source>
</evidence>
<dbReference type="SUPFAM" id="SSF52151">
    <property type="entry name" value="FabD/lysophospholipase-like"/>
    <property type="match status" value="1"/>
</dbReference>
<evidence type="ECO:0000256" key="9">
    <source>
        <dbReference type="ARBA" id="ARBA00023298"/>
    </source>
</evidence>
<evidence type="ECO:0000259" key="13">
    <source>
        <dbReference type="PROSITE" id="PS51635"/>
    </source>
</evidence>
<feature type="repeat" description="ANK" evidence="11">
    <location>
        <begin position="368"/>
        <end position="400"/>
    </location>
</feature>
<evidence type="ECO:0000313" key="14">
    <source>
        <dbReference type="EMBL" id="KAH9502005.1"/>
    </source>
</evidence>
<dbReference type="Pfam" id="PF01734">
    <property type="entry name" value="Patatin"/>
    <property type="match status" value="1"/>
</dbReference>
<dbReference type="PROSITE" id="PS51635">
    <property type="entry name" value="PNPLA"/>
    <property type="match status" value="1"/>
</dbReference>
<keyword evidence="12" id="KW-0378">Hydrolase</keyword>
<dbReference type="GO" id="GO:0016042">
    <property type="term" value="P:lipid catabolic process"/>
    <property type="evidence" value="ECO:0007669"/>
    <property type="project" value="UniProtKB-UniRule"/>
</dbReference>
<dbReference type="SUPFAM" id="SSF48403">
    <property type="entry name" value="Ankyrin repeat"/>
    <property type="match status" value="1"/>
</dbReference>
<feature type="active site" description="Nucleophile" evidence="12">
    <location>
        <position position="525"/>
    </location>
</feature>
<keyword evidence="4" id="KW-1052">Target cell membrane</keyword>
<keyword evidence="12" id="KW-0442">Lipid degradation</keyword>
<comment type="caution">
    <text evidence="14">The sequence shown here is derived from an EMBL/GenBank/DDBJ whole genome shotgun (WGS) entry which is preliminary data.</text>
</comment>
<dbReference type="Gene3D" id="3.40.1090.10">
    <property type="entry name" value="Cytosolic phospholipase A2 catalytic domain"/>
    <property type="match status" value="1"/>
</dbReference>
<feature type="short sequence motif" description="GXSXG" evidence="12">
    <location>
        <begin position="523"/>
        <end position="527"/>
    </location>
</feature>
<dbReference type="InterPro" id="IPR002641">
    <property type="entry name" value="PNPLA_dom"/>
</dbReference>
<proteinExistence type="predicted"/>
<evidence type="ECO:0000256" key="1">
    <source>
        <dbReference type="ARBA" id="ARBA00004175"/>
    </source>
</evidence>
<dbReference type="Pfam" id="PF00023">
    <property type="entry name" value="Ank"/>
    <property type="match status" value="1"/>
</dbReference>
<dbReference type="Gene3D" id="1.25.40.20">
    <property type="entry name" value="Ankyrin repeat-containing domain"/>
    <property type="match status" value="2"/>
</dbReference>
<evidence type="ECO:0000256" key="3">
    <source>
        <dbReference type="ARBA" id="ARBA00022483"/>
    </source>
</evidence>
<organism evidence="14 15">
    <name type="scientific">Dermatophagoides farinae</name>
    <name type="common">American house dust mite</name>
    <dbReference type="NCBI Taxonomy" id="6954"/>
    <lineage>
        <taxon>Eukaryota</taxon>
        <taxon>Metazoa</taxon>
        <taxon>Ecdysozoa</taxon>
        <taxon>Arthropoda</taxon>
        <taxon>Chelicerata</taxon>
        <taxon>Arachnida</taxon>
        <taxon>Acari</taxon>
        <taxon>Acariformes</taxon>
        <taxon>Sarcoptiformes</taxon>
        <taxon>Astigmata</taxon>
        <taxon>Psoroptidia</taxon>
        <taxon>Analgoidea</taxon>
        <taxon>Pyroglyphidae</taxon>
        <taxon>Dermatophagoidinae</taxon>
        <taxon>Dermatophagoides</taxon>
    </lineage>
</organism>
<keyword evidence="7 11" id="KW-0040">ANK repeat</keyword>
<comment type="catalytic activity">
    <reaction evidence="10">
        <text>a 1,2-diacyl-sn-glycero-3-phosphocholine + H2O = a 1-acyl-sn-glycero-3-phosphocholine + a fatty acid + H(+)</text>
        <dbReference type="Rhea" id="RHEA:15801"/>
        <dbReference type="ChEBI" id="CHEBI:15377"/>
        <dbReference type="ChEBI" id="CHEBI:15378"/>
        <dbReference type="ChEBI" id="CHEBI:28868"/>
        <dbReference type="ChEBI" id="CHEBI:57643"/>
        <dbReference type="ChEBI" id="CHEBI:58168"/>
        <dbReference type="EC" id="3.1.1.4"/>
    </reaction>
    <physiologicalReaction direction="left-to-right" evidence="10">
        <dbReference type="Rhea" id="RHEA:15802"/>
    </physiologicalReaction>
</comment>
<keyword evidence="15" id="KW-1185">Reference proteome</keyword>
<keyword evidence="3" id="KW-0268">Exocytosis</keyword>
<dbReference type="EC" id="3.1.1.4" evidence="2"/>
<accession>A0A922HQ96</accession>
<evidence type="ECO:0000256" key="11">
    <source>
        <dbReference type="PROSITE-ProRule" id="PRU00023"/>
    </source>
</evidence>
<protein>
    <recommendedName>
        <fullName evidence="2">phospholipase A2</fullName>
        <ecNumber evidence="2">3.1.1.4</ecNumber>
    </recommendedName>
</protein>
<dbReference type="InterPro" id="IPR002110">
    <property type="entry name" value="Ankyrin_rpt"/>
</dbReference>
<feature type="short sequence motif" description="DGA/G" evidence="12">
    <location>
        <begin position="643"/>
        <end position="645"/>
    </location>
</feature>
<feature type="short sequence motif" description="GXGXXG" evidence="12">
    <location>
        <begin position="480"/>
        <end position="485"/>
    </location>
</feature>
<dbReference type="PROSITE" id="PS50297">
    <property type="entry name" value="ANK_REP_REGION"/>
    <property type="match status" value="1"/>
</dbReference>
<dbReference type="PROSITE" id="PS50088">
    <property type="entry name" value="ANK_REPEAT"/>
    <property type="match status" value="1"/>
</dbReference>
<dbReference type="GO" id="GO:0006887">
    <property type="term" value="P:exocytosis"/>
    <property type="evidence" value="ECO:0007669"/>
    <property type="project" value="UniProtKB-KW"/>
</dbReference>
<dbReference type="Proteomes" id="UP000790347">
    <property type="component" value="Unassembled WGS sequence"/>
</dbReference>
<evidence type="ECO:0000313" key="15">
    <source>
        <dbReference type="Proteomes" id="UP000790347"/>
    </source>
</evidence>
<dbReference type="GO" id="GO:2000304">
    <property type="term" value="P:positive regulation of ceramide biosynthetic process"/>
    <property type="evidence" value="ECO:0007669"/>
    <property type="project" value="TreeGrafter"/>
</dbReference>
<dbReference type="GO" id="GO:0044231">
    <property type="term" value="C:host cell presynaptic membrane"/>
    <property type="evidence" value="ECO:0007669"/>
    <property type="project" value="UniProtKB-KW"/>
</dbReference>
<dbReference type="InterPro" id="IPR036770">
    <property type="entry name" value="Ankyrin_rpt-contain_sf"/>
</dbReference>
<keyword evidence="6" id="KW-0528">Neurotoxin</keyword>
<reference evidence="14" key="2">
    <citation type="journal article" date="2022" name="Res Sq">
        <title>Comparative Genomics Reveals Insights into the Divergent Evolution of Astigmatic Mites and Household Pest Adaptations.</title>
        <authorList>
            <person name="Xiong Q."/>
            <person name="Wan A.T.-Y."/>
            <person name="Liu X.-Y."/>
            <person name="Fung C.S.-H."/>
            <person name="Xiao X."/>
            <person name="Malainual N."/>
            <person name="Hou J."/>
            <person name="Wang L."/>
            <person name="Wang M."/>
            <person name="Yang K."/>
            <person name="Cui Y."/>
            <person name="Leung E."/>
            <person name="Nong W."/>
            <person name="Shin S.-K."/>
            <person name="Au S."/>
            <person name="Jeong K.Y."/>
            <person name="Chew F.T."/>
            <person name="Hui J."/>
            <person name="Leung T.F."/>
            <person name="Tungtrongchitr A."/>
            <person name="Zhong N."/>
            <person name="Liu Z."/>
            <person name="Tsui S."/>
        </authorList>
    </citation>
    <scope>NUCLEOTIDE SEQUENCE</scope>
    <source>
        <strain evidence="14">Derf</strain>
        <tissue evidence="14">Whole organism</tissue>
    </source>
</reference>
<keyword evidence="5" id="KW-0677">Repeat</keyword>
<name>A0A922HQ96_DERFA</name>
<evidence type="ECO:0000256" key="5">
    <source>
        <dbReference type="ARBA" id="ARBA00022737"/>
    </source>
</evidence>
<keyword evidence="9" id="KW-0472">Membrane</keyword>
<gene>
    <name evidence="14" type="primary">wht-4_27</name>
    <name evidence="14" type="ORF">DERF_012806</name>
</gene>
<dbReference type="PANTHER" id="PTHR24139">
    <property type="entry name" value="CALCIUM-INDEPENDENT PHOSPHOLIPASE A2"/>
    <property type="match status" value="1"/>
</dbReference>